<evidence type="ECO:0000256" key="1">
    <source>
        <dbReference type="SAM" id="Phobius"/>
    </source>
</evidence>
<dbReference type="Proteomes" id="UP000267096">
    <property type="component" value="Unassembled WGS sequence"/>
</dbReference>
<dbReference type="InterPro" id="IPR023631">
    <property type="entry name" value="Amidase_dom"/>
</dbReference>
<dbReference type="WBParaSite" id="ASIM_0000285501-mRNA-1">
    <property type="protein sequence ID" value="ASIM_0000285501-mRNA-1"/>
    <property type="gene ID" value="ASIM_0000285501"/>
</dbReference>
<dbReference type="OrthoDB" id="6428749at2759"/>
<reference evidence="5" key="1">
    <citation type="submission" date="2017-02" db="UniProtKB">
        <authorList>
            <consortium name="WormBaseParasite"/>
        </authorList>
    </citation>
    <scope>IDENTIFICATION</scope>
</reference>
<evidence type="ECO:0000313" key="3">
    <source>
        <dbReference type="EMBL" id="VDK20434.1"/>
    </source>
</evidence>
<dbReference type="PANTHER" id="PTHR43372">
    <property type="entry name" value="FATTY-ACID AMIDE HYDROLASE"/>
    <property type="match status" value="1"/>
</dbReference>
<keyword evidence="4" id="KW-1185">Reference proteome</keyword>
<sequence length="159" mass="17991">MSIVDLICRLVARIYFTFVRIICWIVGVVLRKRNVPKPENSLLLMSAKQAADRIRKREIKSIDLIEAYINRIEQVNGITNSVVENNFDEARQNAREVDTILDSIDEKGEAFDELMNAKPLLGVPFTVKDCIEVKGMHCTAGLVNRRDMVASEDADVVAR</sequence>
<accession>A0A0M3J5M4</accession>
<dbReference type="InterPro" id="IPR036928">
    <property type="entry name" value="AS_sf"/>
</dbReference>
<dbReference type="GO" id="GO:0012505">
    <property type="term" value="C:endomembrane system"/>
    <property type="evidence" value="ECO:0007669"/>
    <property type="project" value="TreeGrafter"/>
</dbReference>
<organism evidence="5">
    <name type="scientific">Anisakis simplex</name>
    <name type="common">Herring worm</name>
    <dbReference type="NCBI Taxonomy" id="6269"/>
    <lineage>
        <taxon>Eukaryota</taxon>
        <taxon>Metazoa</taxon>
        <taxon>Ecdysozoa</taxon>
        <taxon>Nematoda</taxon>
        <taxon>Chromadorea</taxon>
        <taxon>Rhabditida</taxon>
        <taxon>Spirurina</taxon>
        <taxon>Ascaridomorpha</taxon>
        <taxon>Ascaridoidea</taxon>
        <taxon>Anisakidae</taxon>
        <taxon>Anisakis</taxon>
        <taxon>Anisakis simplex complex</taxon>
    </lineage>
</organism>
<dbReference type="AlphaFoldDB" id="A0A0M3J5M4"/>
<feature type="transmembrane region" description="Helical" evidence="1">
    <location>
        <begin position="12"/>
        <end position="30"/>
    </location>
</feature>
<evidence type="ECO:0000259" key="2">
    <source>
        <dbReference type="Pfam" id="PF01425"/>
    </source>
</evidence>
<proteinExistence type="predicted"/>
<keyword evidence="1" id="KW-0812">Transmembrane</keyword>
<gene>
    <name evidence="3" type="ORF">ASIM_LOCUS2705</name>
</gene>
<name>A0A0M3J5M4_ANISI</name>
<dbReference type="PANTHER" id="PTHR43372:SF4">
    <property type="entry name" value="FATTY-ACID AMIDE HYDROLASE 2"/>
    <property type="match status" value="1"/>
</dbReference>
<dbReference type="Gene3D" id="3.90.1300.10">
    <property type="entry name" value="Amidase signature (AS) domain"/>
    <property type="match status" value="1"/>
</dbReference>
<keyword evidence="1" id="KW-0472">Membrane</keyword>
<evidence type="ECO:0000313" key="5">
    <source>
        <dbReference type="WBParaSite" id="ASIM_0000285501-mRNA-1"/>
    </source>
</evidence>
<dbReference type="SUPFAM" id="SSF75304">
    <property type="entry name" value="Amidase signature (AS) enzymes"/>
    <property type="match status" value="1"/>
</dbReference>
<evidence type="ECO:0000313" key="4">
    <source>
        <dbReference type="Proteomes" id="UP000267096"/>
    </source>
</evidence>
<dbReference type="Pfam" id="PF01425">
    <property type="entry name" value="Amidase"/>
    <property type="match status" value="1"/>
</dbReference>
<dbReference type="InterPro" id="IPR052739">
    <property type="entry name" value="FAAH2"/>
</dbReference>
<feature type="domain" description="Amidase" evidence="2">
    <location>
        <begin position="63"/>
        <end position="159"/>
    </location>
</feature>
<reference evidence="3 4" key="2">
    <citation type="submission" date="2018-11" db="EMBL/GenBank/DDBJ databases">
        <authorList>
            <consortium name="Pathogen Informatics"/>
        </authorList>
    </citation>
    <scope>NUCLEOTIDE SEQUENCE [LARGE SCALE GENOMIC DNA]</scope>
</reference>
<dbReference type="EMBL" id="UYRR01003769">
    <property type="protein sequence ID" value="VDK20434.1"/>
    <property type="molecule type" value="Genomic_DNA"/>
</dbReference>
<keyword evidence="1" id="KW-1133">Transmembrane helix</keyword>
<protein>
    <submittedName>
        <fullName evidence="5">Fatty-acid amide hydrolase 2 (inferred by orthology to a human protein)</fullName>
    </submittedName>
</protein>